<feature type="domain" description="PAS fold-3" evidence="2">
    <location>
        <begin position="55"/>
        <end position="136"/>
    </location>
</feature>
<accession>A0ABW0XB22</accession>
<proteinExistence type="predicted"/>
<feature type="region of interest" description="Disordered" evidence="1">
    <location>
        <begin position="1"/>
        <end position="32"/>
    </location>
</feature>
<organism evidence="3 4">
    <name type="scientific">Kitasatospora misakiensis</name>
    <dbReference type="NCBI Taxonomy" id="67330"/>
    <lineage>
        <taxon>Bacteria</taxon>
        <taxon>Bacillati</taxon>
        <taxon>Actinomycetota</taxon>
        <taxon>Actinomycetes</taxon>
        <taxon>Kitasatosporales</taxon>
        <taxon>Streptomycetaceae</taxon>
        <taxon>Kitasatospora</taxon>
    </lineage>
</organism>
<dbReference type="RefSeq" id="WP_380227413.1">
    <property type="nucleotide sequence ID" value="NZ_JBHSOF010000031.1"/>
</dbReference>
<dbReference type="Gene3D" id="3.30.450.20">
    <property type="entry name" value="PAS domain"/>
    <property type="match status" value="1"/>
</dbReference>
<gene>
    <name evidence="3" type="ORF">ACFP3U_22500</name>
</gene>
<comment type="caution">
    <text evidence="3">The sequence shown here is derived from an EMBL/GenBank/DDBJ whole genome shotgun (WGS) entry which is preliminary data.</text>
</comment>
<dbReference type="InterPro" id="IPR013655">
    <property type="entry name" value="PAS_fold_3"/>
</dbReference>
<evidence type="ECO:0000256" key="1">
    <source>
        <dbReference type="SAM" id="MobiDB-lite"/>
    </source>
</evidence>
<sequence>MLESPTSGPPPAASPTEDATDGEGPVGDRVDGTIRTTTGAAVIGSAEWDLLTDDVRWSAEAYRLLGCDPGHGPLSLDRLPDRLSEADRPQLRRMMTDALVHGRYAFGTLQVRRPDGGHGMVECAGEPVLGTDGTVTALRMLLRPANPS</sequence>
<evidence type="ECO:0000313" key="4">
    <source>
        <dbReference type="Proteomes" id="UP001595975"/>
    </source>
</evidence>
<evidence type="ECO:0000259" key="2">
    <source>
        <dbReference type="Pfam" id="PF08447"/>
    </source>
</evidence>
<dbReference type="EMBL" id="JBHSOF010000031">
    <property type="protein sequence ID" value="MFC5665740.1"/>
    <property type="molecule type" value="Genomic_DNA"/>
</dbReference>
<name>A0ABW0XB22_9ACTN</name>
<evidence type="ECO:0000313" key="3">
    <source>
        <dbReference type="EMBL" id="MFC5665740.1"/>
    </source>
</evidence>
<protein>
    <submittedName>
        <fullName evidence="3">PAS domain-containing protein</fullName>
    </submittedName>
</protein>
<dbReference type="Proteomes" id="UP001595975">
    <property type="component" value="Unassembled WGS sequence"/>
</dbReference>
<reference evidence="4" key="1">
    <citation type="journal article" date="2019" name="Int. J. Syst. Evol. Microbiol.">
        <title>The Global Catalogue of Microorganisms (GCM) 10K type strain sequencing project: providing services to taxonomists for standard genome sequencing and annotation.</title>
        <authorList>
            <consortium name="The Broad Institute Genomics Platform"/>
            <consortium name="The Broad Institute Genome Sequencing Center for Infectious Disease"/>
            <person name="Wu L."/>
            <person name="Ma J."/>
        </authorList>
    </citation>
    <scope>NUCLEOTIDE SEQUENCE [LARGE SCALE GENOMIC DNA]</scope>
    <source>
        <strain evidence="4">CGMCC 4.1437</strain>
    </source>
</reference>
<keyword evidence="4" id="KW-1185">Reference proteome</keyword>
<dbReference type="InterPro" id="IPR035965">
    <property type="entry name" value="PAS-like_dom_sf"/>
</dbReference>
<dbReference type="Pfam" id="PF08447">
    <property type="entry name" value="PAS_3"/>
    <property type="match status" value="1"/>
</dbReference>
<dbReference type="SUPFAM" id="SSF55785">
    <property type="entry name" value="PYP-like sensor domain (PAS domain)"/>
    <property type="match status" value="1"/>
</dbReference>